<evidence type="ECO:0000313" key="10">
    <source>
        <dbReference type="EMBL" id="OLR64558.1"/>
    </source>
</evidence>
<evidence type="ECO:0000256" key="5">
    <source>
        <dbReference type="ARBA" id="ARBA00025453"/>
    </source>
</evidence>
<proteinExistence type="inferred from homology"/>
<comment type="subcellular location">
    <subcellularLocation>
        <location evidence="6 8">Cytoplasm</location>
    </subcellularLocation>
</comment>
<dbReference type="Gene3D" id="1.10.8.10">
    <property type="entry name" value="DNA helicase RuvA subunit, C-terminal domain"/>
    <property type="match status" value="1"/>
</dbReference>
<dbReference type="InterPro" id="IPR009060">
    <property type="entry name" value="UBA-like_sf"/>
</dbReference>
<accession>A0A1U7LYY0</accession>
<evidence type="ECO:0000256" key="1">
    <source>
        <dbReference type="ARBA" id="ARBA00005532"/>
    </source>
</evidence>
<keyword evidence="6" id="KW-0963">Cytoplasm</keyword>
<dbReference type="Pfam" id="PF00889">
    <property type="entry name" value="EF_TS"/>
    <property type="match status" value="1"/>
</dbReference>
<dbReference type="EMBL" id="MJIH01000001">
    <property type="protein sequence ID" value="OLR64558.1"/>
    <property type="molecule type" value="Genomic_DNA"/>
</dbReference>
<evidence type="ECO:0000256" key="7">
    <source>
        <dbReference type="RuleBase" id="RU000642"/>
    </source>
</evidence>
<dbReference type="eggNOG" id="COG0264">
    <property type="taxonomic scope" value="Bacteria"/>
</dbReference>
<evidence type="ECO:0000256" key="6">
    <source>
        <dbReference type="HAMAP-Rule" id="MF_00050"/>
    </source>
</evidence>
<gene>
    <name evidence="6 10" type="primary">tsf</name>
    <name evidence="10" type="ORF">BIV18_02850</name>
</gene>
<dbReference type="HAMAP" id="MF_00050">
    <property type="entry name" value="EF_Ts"/>
    <property type="match status" value="1"/>
</dbReference>
<comment type="similarity">
    <text evidence="1 6 7">Belongs to the EF-Ts family.</text>
</comment>
<feature type="region of interest" description="Involved in Mg(2+) ion dislocation from EF-Tu" evidence="6">
    <location>
        <begin position="80"/>
        <end position="83"/>
    </location>
</feature>
<dbReference type="AlphaFoldDB" id="A0A1U7LYY0"/>
<dbReference type="SUPFAM" id="SSF54713">
    <property type="entry name" value="Elongation factor Ts (EF-Ts), dimerisation domain"/>
    <property type="match status" value="1"/>
</dbReference>
<dbReference type="CDD" id="cd14275">
    <property type="entry name" value="UBA_EF-Ts"/>
    <property type="match status" value="1"/>
</dbReference>
<dbReference type="GO" id="GO:0003746">
    <property type="term" value="F:translation elongation factor activity"/>
    <property type="evidence" value="ECO:0007669"/>
    <property type="project" value="UniProtKB-UniRule"/>
</dbReference>
<dbReference type="FunFam" id="1.10.8.10:FF:000001">
    <property type="entry name" value="Elongation factor Ts"/>
    <property type="match status" value="1"/>
</dbReference>
<dbReference type="GO" id="GO:0005737">
    <property type="term" value="C:cytoplasm"/>
    <property type="evidence" value="ECO:0007669"/>
    <property type="project" value="UniProtKB-SubCell"/>
</dbReference>
<dbReference type="PROSITE" id="PS01127">
    <property type="entry name" value="EF_TS_2"/>
    <property type="match status" value="1"/>
</dbReference>
<reference evidence="10 11" key="1">
    <citation type="journal article" date="2016" name="Appl. Environ. Microbiol.">
        <title>Function and Phylogeny of Bacterial Butyryl Coenzyme A:Acetate Transferases and Their Diversity in the Proximal Colon of Swine.</title>
        <authorList>
            <person name="Trachsel J."/>
            <person name="Bayles D.O."/>
            <person name="Looft T."/>
            <person name="Levine U.Y."/>
            <person name="Allen H.K."/>
        </authorList>
    </citation>
    <scope>NUCLEOTIDE SEQUENCE [LARGE SCALE GENOMIC DNA]</scope>
    <source>
        <strain evidence="10 11">35-6-1</strain>
    </source>
</reference>
<sequence>MAITAALVKELREKTGAGMMDCKKALSETNGDMDKAVDFLREKGLASVAKKSSRIASEGLVDSYIHGGRIGVLVEVNSETDFVAKNEEFKNFVRDIAMQVAAVAPKYVSREEVPAEEVEHERNILTEQARGENKPEHIIEKMVEGRLEKFYEEICLLDQDFIKDPDKKIKDILNDLIAKIGENIKIRRFVRFEVGEGLEKREENFAEEVAKQIG</sequence>
<dbReference type="PANTHER" id="PTHR11741">
    <property type="entry name" value="ELONGATION FACTOR TS"/>
    <property type="match status" value="1"/>
</dbReference>
<dbReference type="PROSITE" id="PS01126">
    <property type="entry name" value="EF_TS_1"/>
    <property type="match status" value="1"/>
</dbReference>
<dbReference type="SUPFAM" id="SSF46934">
    <property type="entry name" value="UBA-like"/>
    <property type="match status" value="1"/>
</dbReference>
<evidence type="ECO:0000256" key="2">
    <source>
        <dbReference type="ARBA" id="ARBA00016956"/>
    </source>
</evidence>
<dbReference type="InterPro" id="IPR018101">
    <property type="entry name" value="Transl_elong_Ts_CS"/>
</dbReference>
<dbReference type="InterPro" id="IPR036402">
    <property type="entry name" value="EF-Ts_dimer_sf"/>
</dbReference>
<evidence type="ECO:0000256" key="4">
    <source>
        <dbReference type="ARBA" id="ARBA00022917"/>
    </source>
</evidence>
<feature type="domain" description="Translation elongation factor EFTs/EF1B dimerisation" evidence="9">
    <location>
        <begin position="92"/>
        <end position="196"/>
    </location>
</feature>
<dbReference type="STRING" id="1465756.BIV18_02850"/>
<dbReference type="Gene3D" id="1.10.286.20">
    <property type="match status" value="1"/>
</dbReference>
<dbReference type="PANTHER" id="PTHR11741:SF0">
    <property type="entry name" value="ELONGATION FACTOR TS, MITOCHONDRIAL"/>
    <property type="match status" value="1"/>
</dbReference>
<dbReference type="Proteomes" id="UP000187166">
    <property type="component" value="Unassembled WGS sequence"/>
</dbReference>
<keyword evidence="3 6" id="KW-0251">Elongation factor</keyword>
<evidence type="ECO:0000259" key="9">
    <source>
        <dbReference type="Pfam" id="PF00889"/>
    </source>
</evidence>
<comment type="caution">
    <text evidence="10">The sequence shown here is derived from an EMBL/GenBank/DDBJ whole genome shotgun (WGS) entry which is preliminary data.</text>
</comment>
<dbReference type="InterPro" id="IPR001816">
    <property type="entry name" value="Transl_elong_EFTs/EF1B"/>
</dbReference>
<evidence type="ECO:0000256" key="3">
    <source>
        <dbReference type="ARBA" id="ARBA00022768"/>
    </source>
</evidence>
<dbReference type="NCBIfam" id="TIGR00116">
    <property type="entry name" value="tsf"/>
    <property type="match status" value="2"/>
</dbReference>
<evidence type="ECO:0000256" key="8">
    <source>
        <dbReference type="RuleBase" id="RU000643"/>
    </source>
</evidence>
<keyword evidence="11" id="KW-1185">Reference proteome</keyword>
<accession>A0A848RFW0</accession>
<organism evidence="10 11">
    <name type="scientific">Peptoniphilus porci</name>
    <dbReference type="NCBI Taxonomy" id="2652280"/>
    <lineage>
        <taxon>Bacteria</taxon>
        <taxon>Bacillati</taxon>
        <taxon>Bacillota</taxon>
        <taxon>Tissierellia</taxon>
        <taxon>Tissierellales</taxon>
        <taxon>Peptoniphilaceae</taxon>
        <taxon>Peptoniphilus</taxon>
    </lineage>
</organism>
<dbReference type="FunFam" id="1.10.286.20:FF:000001">
    <property type="entry name" value="Elongation factor Ts"/>
    <property type="match status" value="1"/>
</dbReference>
<dbReference type="RefSeq" id="WP_075659199.1">
    <property type="nucleotide sequence ID" value="NZ_JABDSR010000003.1"/>
</dbReference>
<comment type="function">
    <text evidence="5 6 7">Associates with the EF-Tu.GDP complex and induces the exchange of GDP to GTP. It remains bound to the aminoacyl-tRNA.EF-Tu.GTP complex up to the GTP hydrolysis stage on the ribosome.</text>
</comment>
<dbReference type="InterPro" id="IPR014039">
    <property type="entry name" value="Transl_elong_EFTs/EF1B_dimer"/>
</dbReference>
<evidence type="ECO:0000313" key="11">
    <source>
        <dbReference type="Proteomes" id="UP000187166"/>
    </source>
</evidence>
<keyword evidence="4 6" id="KW-0648">Protein biosynthesis</keyword>
<dbReference type="Gene3D" id="3.30.479.20">
    <property type="entry name" value="Elongation factor Ts, dimerisation domain"/>
    <property type="match status" value="1"/>
</dbReference>
<protein>
    <recommendedName>
        <fullName evidence="2 6">Elongation factor Ts</fullName>
        <shortName evidence="6">EF-Ts</shortName>
    </recommendedName>
</protein>
<name>A0A1U7LYY0_9FIRM</name>